<gene>
    <name evidence="2" type="ORF">PODLI_1B002864</name>
</gene>
<proteinExistence type="predicted"/>
<dbReference type="Proteomes" id="UP001178461">
    <property type="component" value="Chromosome 17"/>
</dbReference>
<name>A0AA35LI74_9SAUR</name>
<dbReference type="EMBL" id="OX395142">
    <property type="protein sequence ID" value="CAI5796318.1"/>
    <property type="molecule type" value="Genomic_DNA"/>
</dbReference>
<protein>
    <submittedName>
        <fullName evidence="2">Uncharacterized protein</fullName>
    </submittedName>
</protein>
<keyword evidence="3" id="KW-1185">Reference proteome</keyword>
<evidence type="ECO:0000313" key="2">
    <source>
        <dbReference type="EMBL" id="CAI5796318.1"/>
    </source>
</evidence>
<evidence type="ECO:0000313" key="3">
    <source>
        <dbReference type="Proteomes" id="UP001178461"/>
    </source>
</evidence>
<organism evidence="2 3">
    <name type="scientific">Podarcis lilfordi</name>
    <name type="common">Lilford's wall lizard</name>
    <dbReference type="NCBI Taxonomy" id="74358"/>
    <lineage>
        <taxon>Eukaryota</taxon>
        <taxon>Metazoa</taxon>
        <taxon>Chordata</taxon>
        <taxon>Craniata</taxon>
        <taxon>Vertebrata</taxon>
        <taxon>Euteleostomi</taxon>
        <taxon>Lepidosauria</taxon>
        <taxon>Squamata</taxon>
        <taxon>Bifurcata</taxon>
        <taxon>Unidentata</taxon>
        <taxon>Episquamata</taxon>
        <taxon>Laterata</taxon>
        <taxon>Lacertibaenia</taxon>
        <taxon>Lacertidae</taxon>
        <taxon>Podarcis</taxon>
    </lineage>
</organism>
<feature type="region of interest" description="Disordered" evidence="1">
    <location>
        <begin position="11"/>
        <end position="41"/>
    </location>
</feature>
<dbReference type="AlphaFoldDB" id="A0AA35LI74"/>
<sequence>MRPLPQCPALALRQNLPEPPRPVACREQPFPGGRRARRRRRGRFQPACLPVCLASPSSILALLSPGSPTVAVTFRSGFVSLGGRFGKLWRRPGMGSGGQRSG</sequence>
<accession>A0AA35LI74</accession>
<reference evidence="2" key="1">
    <citation type="submission" date="2022-12" db="EMBL/GenBank/DDBJ databases">
        <authorList>
            <person name="Alioto T."/>
            <person name="Alioto T."/>
            <person name="Gomez Garrido J."/>
        </authorList>
    </citation>
    <scope>NUCLEOTIDE SEQUENCE</scope>
</reference>
<evidence type="ECO:0000256" key="1">
    <source>
        <dbReference type="SAM" id="MobiDB-lite"/>
    </source>
</evidence>